<dbReference type="PANTHER" id="PTHR43289">
    <property type="entry name" value="MITOGEN-ACTIVATED PROTEIN KINASE KINASE KINASE 20-RELATED"/>
    <property type="match status" value="1"/>
</dbReference>
<dbReference type="InterPro" id="IPR011009">
    <property type="entry name" value="Kinase-like_dom_sf"/>
</dbReference>
<dbReference type="InterPro" id="IPR000719">
    <property type="entry name" value="Prot_kinase_dom"/>
</dbReference>
<dbReference type="GO" id="GO:0004674">
    <property type="term" value="F:protein serine/threonine kinase activity"/>
    <property type="evidence" value="ECO:0007669"/>
    <property type="project" value="TreeGrafter"/>
</dbReference>
<dbReference type="SMART" id="SM00220">
    <property type="entry name" value="S_TKc"/>
    <property type="match status" value="1"/>
</dbReference>
<name>A0A0U4CPL5_9ACTN</name>
<dbReference type="CDD" id="cd14014">
    <property type="entry name" value="STKc_PknB_like"/>
    <property type="match status" value="1"/>
</dbReference>
<sequence length="285" mass="30583">MMSDDAWGLAGGDEIAPGLTAVKDLGGGTVYEAWLAFDDRLHAPVVVKVLRPGHVDDPVSRVGLDREVALLARLAHPGLTRVFSYDDEGARPYFVLEHVDGPNLSRLVSRHGAVPEHQLLPLALELASVLHYLHGEGVVHLDVKPSNVIMGAPAQLVDLSVALDVDEAAALDHAVGSDEYMAPEQCAPGERGTVGPAADVWGLGATLFRAAAGFRAFDREPRWSQLHDEPKPLPGFVHRGAADLIRRCLDADPAQRPTPRDVAVELEPMIAGLPSARLSGFTLRR</sequence>
<evidence type="ECO:0000313" key="6">
    <source>
        <dbReference type="EMBL" id="ALX04572.1"/>
    </source>
</evidence>
<dbReference type="PIRSF" id="PIRSF000654">
    <property type="entry name" value="Integrin-linked_kinase"/>
    <property type="match status" value="1"/>
</dbReference>
<reference evidence="6 7" key="1">
    <citation type="journal article" date="1991" name="Int. J. Syst. Bacteriol.">
        <title>Description of the erythromycin-producing bacterium Arthrobacter sp. strain NRRL B-3381 as Aeromicrobium erythreum gen. nov., sp. nov.</title>
        <authorList>
            <person name="Miller E.S."/>
            <person name="Woese C.R."/>
            <person name="Brenner S."/>
        </authorList>
    </citation>
    <scope>NUCLEOTIDE SEQUENCE [LARGE SCALE GENOMIC DNA]</scope>
    <source>
        <strain evidence="6 7">AR18</strain>
    </source>
</reference>
<dbReference type="STRING" id="2041.AERYTH_07635"/>
<dbReference type="Gene3D" id="1.10.510.10">
    <property type="entry name" value="Transferase(Phosphotransferase) domain 1"/>
    <property type="match status" value="1"/>
</dbReference>
<dbReference type="InterPro" id="IPR008271">
    <property type="entry name" value="Ser/Thr_kinase_AS"/>
</dbReference>
<proteinExistence type="predicted"/>
<keyword evidence="7" id="KW-1185">Reference proteome</keyword>
<dbReference type="PATRIC" id="fig|2041.4.peg.1601"/>
<dbReference type="AlphaFoldDB" id="A0A0U4CPL5"/>
<dbReference type="Pfam" id="PF00069">
    <property type="entry name" value="Pkinase"/>
    <property type="match status" value="1"/>
</dbReference>
<keyword evidence="1" id="KW-0808">Transferase</keyword>
<dbReference type="GO" id="GO:0005524">
    <property type="term" value="F:ATP binding"/>
    <property type="evidence" value="ECO:0007669"/>
    <property type="project" value="UniProtKB-KW"/>
</dbReference>
<evidence type="ECO:0000256" key="3">
    <source>
        <dbReference type="ARBA" id="ARBA00022777"/>
    </source>
</evidence>
<keyword evidence="3" id="KW-0418">Kinase</keyword>
<dbReference type="EMBL" id="CP011502">
    <property type="protein sequence ID" value="ALX04572.1"/>
    <property type="molecule type" value="Genomic_DNA"/>
</dbReference>
<dbReference type="Gene3D" id="3.30.200.20">
    <property type="entry name" value="Phosphorylase Kinase, domain 1"/>
    <property type="match status" value="1"/>
</dbReference>
<protein>
    <recommendedName>
        <fullName evidence="5">Protein kinase domain-containing protein</fullName>
    </recommendedName>
</protein>
<dbReference type="PROSITE" id="PS00108">
    <property type="entry name" value="PROTEIN_KINASE_ST"/>
    <property type="match status" value="1"/>
</dbReference>
<evidence type="ECO:0000256" key="2">
    <source>
        <dbReference type="ARBA" id="ARBA00022741"/>
    </source>
</evidence>
<dbReference type="KEGG" id="aer:AERYTH_07635"/>
<gene>
    <name evidence="6" type="ORF">AERYTH_07635</name>
</gene>
<dbReference type="PROSITE" id="PS50011">
    <property type="entry name" value="PROTEIN_KINASE_DOM"/>
    <property type="match status" value="1"/>
</dbReference>
<dbReference type="PANTHER" id="PTHR43289:SF34">
    <property type="entry name" value="SERINE_THREONINE-PROTEIN KINASE YBDM-RELATED"/>
    <property type="match status" value="1"/>
</dbReference>
<keyword evidence="2" id="KW-0547">Nucleotide-binding</keyword>
<dbReference type="SUPFAM" id="SSF56112">
    <property type="entry name" value="Protein kinase-like (PK-like)"/>
    <property type="match status" value="1"/>
</dbReference>
<evidence type="ECO:0000313" key="7">
    <source>
        <dbReference type="Proteomes" id="UP000067689"/>
    </source>
</evidence>
<evidence type="ECO:0000256" key="1">
    <source>
        <dbReference type="ARBA" id="ARBA00022679"/>
    </source>
</evidence>
<organism evidence="6 7">
    <name type="scientific">Aeromicrobium erythreum</name>
    <dbReference type="NCBI Taxonomy" id="2041"/>
    <lineage>
        <taxon>Bacteria</taxon>
        <taxon>Bacillati</taxon>
        <taxon>Actinomycetota</taxon>
        <taxon>Actinomycetes</taxon>
        <taxon>Propionibacteriales</taxon>
        <taxon>Nocardioidaceae</taxon>
        <taxon>Aeromicrobium</taxon>
    </lineage>
</organism>
<evidence type="ECO:0000259" key="5">
    <source>
        <dbReference type="PROSITE" id="PS50011"/>
    </source>
</evidence>
<dbReference type="Proteomes" id="UP000067689">
    <property type="component" value="Chromosome"/>
</dbReference>
<evidence type="ECO:0000256" key="4">
    <source>
        <dbReference type="ARBA" id="ARBA00022840"/>
    </source>
</evidence>
<keyword evidence="4" id="KW-0067">ATP-binding</keyword>
<feature type="domain" description="Protein kinase" evidence="5">
    <location>
        <begin position="19"/>
        <end position="270"/>
    </location>
</feature>
<accession>A0A0U4CPL5</accession>